<dbReference type="EMBL" id="FNRL01000036">
    <property type="protein sequence ID" value="SEB06923.1"/>
    <property type="molecule type" value="Genomic_DNA"/>
</dbReference>
<dbReference type="OrthoDB" id="1453505at2"/>
<name>A0A1H4GB98_9BACT</name>
<dbReference type="Pfam" id="PF26137">
    <property type="entry name" value="Toxin_SdpC"/>
    <property type="match status" value="1"/>
</dbReference>
<evidence type="ECO:0000313" key="1">
    <source>
        <dbReference type="EMBL" id="SEB06923.1"/>
    </source>
</evidence>
<dbReference type="STRING" id="408074.SAMN05660909_05136"/>
<accession>A0A1H4GB98</accession>
<dbReference type="InterPro" id="IPR023888">
    <property type="entry name" value="SdpC-like"/>
</dbReference>
<keyword evidence="2" id="KW-1185">Reference proteome</keyword>
<dbReference type="RefSeq" id="WP_089765477.1">
    <property type="nucleotide sequence ID" value="NZ_BKAT01000059.1"/>
</dbReference>
<sequence length="203" mass="22829">MKRFIWIPVAILGIVSAIVGCKKSADQDLASRKDYTPEDIYRGIILGDGEVATQIPELSKNKSVVGTISEEQKKKNAQAEDQIISFVNSNFPGFLQEFKTEILSRDAIRIDNALKKASDITLKAVFLTKVSKFAKNETEGKKIIYAALQKNPLKFNTLMHDLRNKRIQDKSEIERRVTEIFDLHSSNVKILGNNFARTAEDDG</sequence>
<protein>
    <submittedName>
        <fullName evidence="1">Antimicrobial peptide, SdpC family</fullName>
    </submittedName>
</protein>
<gene>
    <name evidence="1" type="ORF">SAMN05660909_05136</name>
</gene>
<organism evidence="1 2">
    <name type="scientific">Chitinophaga terrae</name>
    <name type="common">ex Kim and Jung 2007</name>
    <dbReference type="NCBI Taxonomy" id="408074"/>
    <lineage>
        <taxon>Bacteria</taxon>
        <taxon>Pseudomonadati</taxon>
        <taxon>Bacteroidota</taxon>
        <taxon>Chitinophagia</taxon>
        <taxon>Chitinophagales</taxon>
        <taxon>Chitinophagaceae</taxon>
        <taxon>Chitinophaga</taxon>
    </lineage>
</organism>
<dbReference type="AlphaFoldDB" id="A0A1H4GB98"/>
<dbReference type="PROSITE" id="PS51257">
    <property type="entry name" value="PROKAR_LIPOPROTEIN"/>
    <property type="match status" value="1"/>
</dbReference>
<evidence type="ECO:0000313" key="2">
    <source>
        <dbReference type="Proteomes" id="UP000199656"/>
    </source>
</evidence>
<dbReference type="Proteomes" id="UP000199656">
    <property type="component" value="Unassembled WGS sequence"/>
</dbReference>
<proteinExistence type="predicted"/>
<reference evidence="2" key="1">
    <citation type="submission" date="2016-10" db="EMBL/GenBank/DDBJ databases">
        <authorList>
            <person name="Varghese N."/>
            <person name="Submissions S."/>
        </authorList>
    </citation>
    <scope>NUCLEOTIDE SEQUENCE [LARGE SCALE GENOMIC DNA]</scope>
    <source>
        <strain evidence="2">DSM 23920</strain>
    </source>
</reference>